<feature type="region of interest" description="Disordered" evidence="1">
    <location>
        <begin position="86"/>
        <end position="145"/>
    </location>
</feature>
<dbReference type="RefSeq" id="XP_018075828.1">
    <property type="nucleotide sequence ID" value="XM_018222261.1"/>
</dbReference>
<dbReference type="KEGG" id="psco:LY89DRAFT_778996"/>
<feature type="region of interest" description="Disordered" evidence="1">
    <location>
        <begin position="21"/>
        <end position="41"/>
    </location>
</feature>
<keyword evidence="3" id="KW-1185">Reference proteome</keyword>
<organism evidence="2 3">
    <name type="scientific">Mollisia scopiformis</name>
    <name type="common">Conifer needle endophyte fungus</name>
    <name type="synonym">Phialocephala scopiformis</name>
    <dbReference type="NCBI Taxonomy" id="149040"/>
    <lineage>
        <taxon>Eukaryota</taxon>
        <taxon>Fungi</taxon>
        <taxon>Dikarya</taxon>
        <taxon>Ascomycota</taxon>
        <taxon>Pezizomycotina</taxon>
        <taxon>Leotiomycetes</taxon>
        <taxon>Helotiales</taxon>
        <taxon>Mollisiaceae</taxon>
        <taxon>Mollisia</taxon>
    </lineage>
</organism>
<feature type="compositionally biased region" description="Low complexity" evidence="1">
    <location>
        <begin position="87"/>
        <end position="104"/>
    </location>
</feature>
<sequence length="994" mass="113316">MNERLPTTLTRVLPTPSLAMTEGQATATASNSSPSDSLSEPDAATQLDNIFIELAEVTDMTRAQLEHLVMMKGFGATTESLLRKMATTPTKSSHFPTSSSTSQWSKRDAVDHEGNLSTGHVNAEAHISGRSNKSKSPSDSRNTTHIPEFSFKMLGNGHIAISTSHTLDQGTAKSDHQTVGIPLYKIWRKHLLHISQHLKRFSSILNSSTVFFNQTDDSSSPHINSIFRPFHEIEAEIDNEPHVKNKDYFAFTQENIDKSKVLEWYSAYSMMRAPDFPQYEEWATFYDDFFDNPDFRCSLSRTDCGIPNDIDHVLLHYPGLENRTIARRLWFTARMQHEIHQLLYAIRVIIFRNIQGKIPKIIKHFTQQQDKKAVANCKTLHDFIDFLVEMAINTAVGMASSFIPPLMYEGNVLSSLASRNLLSWKTNDYTEMIAPKDSKWHTQQPANDDDKHHTTKSPQYQFLDPLINYVKALPVQEYKKHNRDHPQSHVDAAYIEEEDERITGGIDNDSLCGGFEGGQQDNNDKNIEKLRASLPKNLDKMEKEMDHFFNLTTKGVFVGQGGPSLWSMVMASAHWKDIMAKLDDGEGRRDNFEKHLMKHTIGKVLGEDNNYIKCFHFPDRHEAEQHKKFTMETPGRKEQWWTTAYRKSIFFPDYEKDPSLMCQVAHWYAATNLHSHENAFVGLNSLETFENHTYGFKLRDSLQEAWEYYKLYGNEIDKIDWMSWALGSGDLTTFHLPVCVSDHLGPYDLNPSFNLLYTEHLKEIRFPGSCGGYRAELLAAFLKAANADPTSMLYANFNELFYDIIPRQANFALLSLFSHYCVWCEANIHMPEGGGVAGYRSPRPGRNKDCDFIQNATLGMNEEEANIWFCENHGNHTVFQDEDDHYGIRNRHPQAHKGRCEGWLKVNKADRQKQQKETKEVMQTQNETRILAGLKSQILAGLPCMADFLGAADLLNSTYSLNFTQPLNGTEFFNATAESGCTIWTSELAEEGKP</sequence>
<dbReference type="OrthoDB" id="3508681at2759"/>
<proteinExistence type="predicted"/>
<feature type="compositionally biased region" description="Basic and acidic residues" evidence="1">
    <location>
        <begin position="105"/>
        <end position="114"/>
    </location>
</feature>
<feature type="region of interest" description="Disordered" evidence="1">
    <location>
        <begin position="435"/>
        <end position="457"/>
    </location>
</feature>
<protein>
    <submittedName>
        <fullName evidence="2">Uncharacterized protein</fullName>
    </submittedName>
</protein>
<reference evidence="2 3" key="1">
    <citation type="submission" date="2015-10" db="EMBL/GenBank/DDBJ databases">
        <title>Full genome of DAOMC 229536 Phialocephala scopiformis, a fungal endophyte of spruce producing the potent anti-insectan compound rugulosin.</title>
        <authorList>
            <consortium name="DOE Joint Genome Institute"/>
            <person name="Walker A.K."/>
            <person name="Frasz S.L."/>
            <person name="Seifert K.A."/>
            <person name="Miller J.D."/>
            <person name="Mondo S.J."/>
            <person name="Labutti K."/>
            <person name="Lipzen A."/>
            <person name="Dockter R."/>
            <person name="Kennedy M."/>
            <person name="Grigoriev I.V."/>
            <person name="Spatafora J.W."/>
        </authorList>
    </citation>
    <scope>NUCLEOTIDE SEQUENCE [LARGE SCALE GENOMIC DNA]</scope>
    <source>
        <strain evidence="2 3">CBS 120377</strain>
    </source>
</reference>
<name>A0A194XMU0_MOLSC</name>
<feature type="compositionally biased region" description="Polar residues" evidence="1">
    <location>
        <begin position="129"/>
        <end position="145"/>
    </location>
</feature>
<gene>
    <name evidence="2" type="ORF">LY89DRAFT_778996</name>
</gene>
<dbReference type="Proteomes" id="UP000070700">
    <property type="component" value="Unassembled WGS sequence"/>
</dbReference>
<evidence type="ECO:0000313" key="2">
    <source>
        <dbReference type="EMBL" id="KUJ21473.1"/>
    </source>
</evidence>
<dbReference type="AlphaFoldDB" id="A0A194XMU0"/>
<evidence type="ECO:0000313" key="3">
    <source>
        <dbReference type="Proteomes" id="UP000070700"/>
    </source>
</evidence>
<dbReference type="GeneID" id="28831987"/>
<accession>A0A194XMU0</accession>
<feature type="compositionally biased region" description="Low complexity" evidence="1">
    <location>
        <begin position="25"/>
        <end position="41"/>
    </location>
</feature>
<dbReference type="InParanoid" id="A0A194XMU0"/>
<dbReference type="EMBL" id="KQ947408">
    <property type="protein sequence ID" value="KUJ21473.1"/>
    <property type="molecule type" value="Genomic_DNA"/>
</dbReference>
<evidence type="ECO:0000256" key="1">
    <source>
        <dbReference type="SAM" id="MobiDB-lite"/>
    </source>
</evidence>